<evidence type="ECO:0000256" key="7">
    <source>
        <dbReference type="ARBA" id="ARBA00023002"/>
    </source>
</evidence>
<dbReference type="OrthoDB" id="9977870at2759"/>
<keyword evidence="3 9" id="KW-0288">FMN</keyword>
<dbReference type="EC" id="1.3.1.-" evidence="9"/>
<dbReference type="GO" id="GO:0102267">
    <property type="term" value="F:tRNA-dihydrouridine20b synthase activity"/>
    <property type="evidence" value="ECO:0007669"/>
    <property type="project" value="UniProtKB-ARBA"/>
</dbReference>
<dbReference type="GO" id="GO:0006397">
    <property type="term" value="P:mRNA processing"/>
    <property type="evidence" value="ECO:0007669"/>
    <property type="project" value="UniProtKB-KW"/>
</dbReference>
<comment type="function">
    <text evidence="9">Catalyzes the synthesis of dihydrouridine, a modified base found in the D-loop of most tRNAs.</text>
</comment>
<evidence type="ECO:0000313" key="14">
    <source>
        <dbReference type="Proteomes" id="UP000076078"/>
    </source>
</evidence>
<organism evidence="13 14">
    <name type="scientific">Tieghemostelium lacteum</name>
    <name type="common">Slime mold</name>
    <name type="synonym">Dictyostelium lacteum</name>
    <dbReference type="NCBI Taxonomy" id="361077"/>
    <lineage>
        <taxon>Eukaryota</taxon>
        <taxon>Amoebozoa</taxon>
        <taxon>Evosea</taxon>
        <taxon>Eumycetozoa</taxon>
        <taxon>Dictyostelia</taxon>
        <taxon>Dictyosteliales</taxon>
        <taxon>Raperosteliaceae</taxon>
        <taxon>Tieghemostelium</taxon>
    </lineage>
</organism>
<evidence type="ECO:0000256" key="4">
    <source>
        <dbReference type="ARBA" id="ARBA00022664"/>
    </source>
</evidence>
<dbReference type="InterPro" id="IPR013785">
    <property type="entry name" value="Aldolase_TIM"/>
</dbReference>
<protein>
    <recommendedName>
        <fullName evidence="9">tRNA-dihydrouridine synthase</fullName>
        <ecNumber evidence="9">1.3.1.-</ecNumber>
    </recommendedName>
</protein>
<dbReference type="InParanoid" id="A0A151ZEF9"/>
<feature type="binding site" evidence="11">
    <location>
        <position position="104"/>
    </location>
    <ligand>
        <name>FMN</name>
        <dbReference type="ChEBI" id="CHEBI:58210"/>
    </ligand>
</feature>
<dbReference type="Proteomes" id="UP000076078">
    <property type="component" value="Unassembled WGS sequence"/>
</dbReference>
<dbReference type="STRING" id="361077.A0A151ZEF9"/>
<dbReference type="Gene3D" id="3.20.20.70">
    <property type="entry name" value="Aldolase class I"/>
    <property type="match status" value="1"/>
</dbReference>
<dbReference type="PROSITE" id="PS01136">
    <property type="entry name" value="UPF0034"/>
    <property type="match status" value="1"/>
</dbReference>
<feature type="domain" description="DUS-like FMN-binding" evidence="12">
    <location>
        <begin position="48"/>
        <end position="306"/>
    </location>
</feature>
<keyword evidence="4" id="KW-0507">mRNA processing</keyword>
<dbReference type="CDD" id="cd02801">
    <property type="entry name" value="DUS_like_FMN"/>
    <property type="match status" value="1"/>
</dbReference>
<evidence type="ECO:0000256" key="2">
    <source>
        <dbReference type="ARBA" id="ARBA00022630"/>
    </source>
</evidence>
<keyword evidence="11" id="KW-0547">Nucleotide-binding</keyword>
<dbReference type="InterPro" id="IPR035587">
    <property type="entry name" value="DUS-like_FMN-bd"/>
</dbReference>
<dbReference type="GO" id="GO:0050660">
    <property type="term" value="F:flavin adenine dinucleotide binding"/>
    <property type="evidence" value="ECO:0007669"/>
    <property type="project" value="InterPro"/>
</dbReference>
<feature type="binding site" evidence="11">
    <location>
        <begin position="50"/>
        <end position="52"/>
    </location>
    <ligand>
        <name>FMN</name>
        <dbReference type="ChEBI" id="CHEBI:58210"/>
    </ligand>
</feature>
<evidence type="ECO:0000256" key="10">
    <source>
        <dbReference type="PIRSR" id="PIRSR006621-1"/>
    </source>
</evidence>
<dbReference type="FunFam" id="3.20.20.70:FF:000159">
    <property type="entry name" value="tRNA-dihydrouridine synthase 4"/>
    <property type="match status" value="1"/>
</dbReference>
<dbReference type="InterPro" id="IPR001269">
    <property type="entry name" value="DUS_fam"/>
</dbReference>
<evidence type="ECO:0000256" key="1">
    <source>
        <dbReference type="ARBA" id="ARBA00001917"/>
    </source>
</evidence>
<dbReference type="PIRSF" id="PIRSF006621">
    <property type="entry name" value="Dus"/>
    <property type="match status" value="1"/>
</dbReference>
<name>A0A151ZEF9_TIELA</name>
<keyword evidence="7 9" id="KW-0560">Oxidoreductase</keyword>
<feature type="binding site" evidence="11">
    <location>
        <begin position="256"/>
        <end position="257"/>
    </location>
    <ligand>
        <name>FMN</name>
        <dbReference type="ChEBI" id="CHEBI:58210"/>
    </ligand>
</feature>
<dbReference type="GO" id="GO:0102266">
    <property type="term" value="F:tRNA-dihydrouridine20a synthase activity"/>
    <property type="evidence" value="ECO:0007669"/>
    <property type="project" value="UniProtKB-ARBA"/>
</dbReference>
<evidence type="ECO:0000256" key="5">
    <source>
        <dbReference type="ARBA" id="ARBA00022694"/>
    </source>
</evidence>
<dbReference type="Pfam" id="PF01207">
    <property type="entry name" value="Dus"/>
    <property type="match status" value="1"/>
</dbReference>
<sequence length="334" mass="38195">MTPLDDIVDQNGEYTSNDTLVKLYNLRDQRPKQTLMERIHSGEFMKIQAPMVRFSRLPFRLLCSLWGCDITYTPMIMAYEFNRSSSCRDSDFTTNQYDQPMVVQFGAKSAEELVSAAEKVAKHCQGVDLNCGCPQGWVMREGYGAKLLSNPELIMDMTKQLNNRIGNLPCSIKIRIQPDLQKTVELVKRAEHCGISWITVHGRTHNQRSSHPVNYNAIKLVKESTTLPVFANGDVFTLQQANEIRERTGVNGVMAARGLLMNPAMYSGNDQPPLEVIKDFINLYAQFGSLSPVIFHRHLMYMLYNYLNRNEKSEFNQLQTVVSIVDYLNDKFLF</sequence>
<keyword evidence="14" id="KW-1185">Reference proteome</keyword>
<proteinExistence type="inferred from homology"/>
<evidence type="ECO:0000256" key="3">
    <source>
        <dbReference type="ARBA" id="ARBA00022643"/>
    </source>
</evidence>
<comment type="caution">
    <text evidence="13">The sequence shown here is derived from an EMBL/GenBank/DDBJ whole genome shotgun (WGS) entry which is preliminary data.</text>
</comment>
<feature type="binding site" evidence="11">
    <location>
        <position position="173"/>
    </location>
    <ligand>
        <name>FMN</name>
        <dbReference type="ChEBI" id="CHEBI:58210"/>
    </ligand>
</feature>
<comment type="cofactor">
    <cofactor evidence="1 9 11">
        <name>FMN</name>
        <dbReference type="ChEBI" id="CHEBI:58210"/>
    </cofactor>
</comment>
<dbReference type="EMBL" id="LODT01000029">
    <property type="protein sequence ID" value="KYQ92346.1"/>
    <property type="molecule type" value="Genomic_DNA"/>
</dbReference>
<feature type="active site" description="Proton donor" evidence="10">
    <location>
        <position position="133"/>
    </location>
</feature>
<evidence type="ECO:0000259" key="12">
    <source>
        <dbReference type="Pfam" id="PF01207"/>
    </source>
</evidence>
<evidence type="ECO:0000256" key="9">
    <source>
        <dbReference type="PIRNR" id="PIRNR006621"/>
    </source>
</evidence>
<dbReference type="PANTHER" id="PTHR11082:SF31">
    <property type="entry name" value="TRNA-DIHYDROURIDINE(20A_20B) SYNTHASE [NAD(P)+]-LIKE"/>
    <property type="match status" value="1"/>
</dbReference>
<dbReference type="SUPFAM" id="SSF51395">
    <property type="entry name" value="FMN-linked oxidoreductases"/>
    <property type="match status" value="1"/>
</dbReference>
<gene>
    <name evidence="13" type="ORF">DLAC_06309</name>
</gene>
<dbReference type="FunCoup" id="A0A151ZEF9">
    <property type="interactions" value="203"/>
</dbReference>
<evidence type="ECO:0000256" key="8">
    <source>
        <dbReference type="ARBA" id="ARBA00023027"/>
    </source>
</evidence>
<feature type="binding site" evidence="11">
    <location>
        <position position="201"/>
    </location>
    <ligand>
        <name>FMN</name>
        <dbReference type="ChEBI" id="CHEBI:58210"/>
    </ligand>
</feature>
<keyword evidence="2 9" id="KW-0285">Flavoprotein</keyword>
<dbReference type="AlphaFoldDB" id="A0A151ZEF9"/>
<keyword evidence="6" id="KW-0521">NADP</keyword>
<reference evidence="13 14" key="1">
    <citation type="submission" date="2015-12" db="EMBL/GenBank/DDBJ databases">
        <title>Dictyostelia acquired genes for synthesis and detection of signals that induce cell-type specialization by lateral gene transfer from prokaryotes.</title>
        <authorList>
            <person name="Gloeckner G."/>
            <person name="Schaap P."/>
        </authorList>
    </citation>
    <scope>NUCLEOTIDE SEQUENCE [LARGE SCALE GENOMIC DNA]</scope>
    <source>
        <strain evidence="13 14">TK</strain>
    </source>
</reference>
<dbReference type="InterPro" id="IPR018517">
    <property type="entry name" value="tRNA_hU_synthase_CS"/>
</dbReference>
<comment type="similarity">
    <text evidence="9">Belongs to the dus family.</text>
</comment>
<dbReference type="PANTHER" id="PTHR11082">
    <property type="entry name" value="TRNA-DIHYDROURIDINE SYNTHASE"/>
    <property type="match status" value="1"/>
</dbReference>
<evidence type="ECO:0000256" key="11">
    <source>
        <dbReference type="PIRSR" id="PIRSR006621-2"/>
    </source>
</evidence>
<accession>A0A151ZEF9</accession>
<keyword evidence="8" id="KW-0520">NAD</keyword>
<dbReference type="OMA" id="WECIEDY"/>
<evidence type="ECO:0000313" key="13">
    <source>
        <dbReference type="EMBL" id="KYQ92346.1"/>
    </source>
</evidence>
<keyword evidence="5 9" id="KW-0819">tRNA processing</keyword>
<evidence type="ECO:0000256" key="6">
    <source>
        <dbReference type="ARBA" id="ARBA00022857"/>
    </source>
</evidence>